<accession>A0A1V9Y822</accession>
<evidence type="ECO:0000256" key="1">
    <source>
        <dbReference type="SAM" id="MobiDB-lite"/>
    </source>
</evidence>
<gene>
    <name evidence="2" type="ORF">ACHHYP_16415</name>
</gene>
<keyword evidence="3" id="KW-1185">Reference proteome</keyword>
<evidence type="ECO:0000313" key="3">
    <source>
        <dbReference type="Proteomes" id="UP000243579"/>
    </source>
</evidence>
<dbReference type="EMBL" id="JNBR01002629">
    <property type="protein sequence ID" value="OQR81849.1"/>
    <property type="molecule type" value="Genomic_DNA"/>
</dbReference>
<feature type="compositionally biased region" description="Low complexity" evidence="1">
    <location>
        <begin position="64"/>
        <end position="73"/>
    </location>
</feature>
<dbReference type="OrthoDB" id="86554at2759"/>
<feature type="region of interest" description="Disordered" evidence="1">
    <location>
        <begin position="53"/>
        <end position="93"/>
    </location>
</feature>
<sequence>MQSFFCLRATTCPRNGPEQGLEPDCTTKNSLVVVVSYIPTTNMSSKGAAKVFRKDSAAPPTPKVAPAAASEASPTEHKVPGITTQESADDASMGVGEYEASVTDMTMNDLQEAFSRFVLDQPDIMRAAAAAPAPVLPPPANNHFHHIDPAAYQRVAEEKNSHFERPFHPTEDVKQLVSFDQIKAPTLHKPDLAEMKAFWLKYDKYERDLREKYEQYGQQFAIQYRHVRNCMEPYVFNTICRYRWKRDPAEITHANVYALFKIDCAGSHAEIPAFLERLKRELRIDETISDGAFRILCLITLYEKICTESGFPGYCESETKNARHHVIQALKPDAVRQLIEKELQFSEK</sequence>
<proteinExistence type="predicted"/>
<name>A0A1V9Y822_ACHHY</name>
<protein>
    <submittedName>
        <fullName evidence="2">Uncharacterized protein</fullName>
    </submittedName>
</protein>
<organism evidence="2 3">
    <name type="scientific">Achlya hypogyna</name>
    <name type="common">Oomycete</name>
    <name type="synonym">Protoachlya hypogyna</name>
    <dbReference type="NCBI Taxonomy" id="1202772"/>
    <lineage>
        <taxon>Eukaryota</taxon>
        <taxon>Sar</taxon>
        <taxon>Stramenopiles</taxon>
        <taxon>Oomycota</taxon>
        <taxon>Saprolegniomycetes</taxon>
        <taxon>Saprolegniales</taxon>
        <taxon>Achlyaceae</taxon>
        <taxon>Achlya</taxon>
    </lineage>
</organism>
<reference evidence="2 3" key="1">
    <citation type="journal article" date="2014" name="Genome Biol. Evol.">
        <title>The secreted proteins of Achlya hypogyna and Thraustotheca clavata identify the ancestral oomycete secretome and reveal gene acquisitions by horizontal gene transfer.</title>
        <authorList>
            <person name="Misner I."/>
            <person name="Blouin N."/>
            <person name="Leonard G."/>
            <person name="Richards T.A."/>
            <person name="Lane C.E."/>
        </authorList>
    </citation>
    <scope>NUCLEOTIDE SEQUENCE [LARGE SCALE GENOMIC DNA]</scope>
    <source>
        <strain evidence="2 3">ATCC 48635</strain>
    </source>
</reference>
<dbReference type="AlphaFoldDB" id="A0A1V9Y822"/>
<feature type="non-terminal residue" evidence="2">
    <location>
        <position position="348"/>
    </location>
</feature>
<comment type="caution">
    <text evidence="2">The sequence shown here is derived from an EMBL/GenBank/DDBJ whole genome shotgun (WGS) entry which is preliminary data.</text>
</comment>
<evidence type="ECO:0000313" key="2">
    <source>
        <dbReference type="EMBL" id="OQR81849.1"/>
    </source>
</evidence>
<dbReference type="STRING" id="1202772.A0A1V9Y822"/>
<dbReference type="Proteomes" id="UP000243579">
    <property type="component" value="Unassembled WGS sequence"/>
</dbReference>